<gene>
    <name evidence="2" type="ORF">IMCC3135_03385</name>
</gene>
<dbReference type="Proteomes" id="UP000250079">
    <property type="component" value="Chromosome"/>
</dbReference>
<organism evidence="2 3">
    <name type="scientific">Granulosicoccus antarcticus IMCC3135</name>
    <dbReference type="NCBI Taxonomy" id="1192854"/>
    <lineage>
        <taxon>Bacteria</taxon>
        <taxon>Pseudomonadati</taxon>
        <taxon>Pseudomonadota</taxon>
        <taxon>Gammaproteobacteria</taxon>
        <taxon>Chromatiales</taxon>
        <taxon>Granulosicoccaceae</taxon>
        <taxon>Granulosicoccus</taxon>
    </lineage>
</organism>
<dbReference type="KEGG" id="gai:IMCC3135_03385"/>
<keyword evidence="1" id="KW-0472">Membrane</keyword>
<name>A0A2Z2NPU3_9GAMM</name>
<reference evidence="2 3" key="1">
    <citation type="submission" date="2016-12" db="EMBL/GenBank/DDBJ databases">
        <authorList>
            <person name="Song W.-J."/>
            <person name="Kurnit D.M."/>
        </authorList>
    </citation>
    <scope>NUCLEOTIDE SEQUENCE [LARGE SCALE GENOMIC DNA]</scope>
    <source>
        <strain evidence="2 3">IMCC3135</strain>
    </source>
</reference>
<protein>
    <submittedName>
        <fullName evidence="2">Uncharacterized protein</fullName>
    </submittedName>
</protein>
<dbReference type="RefSeq" id="WP_205737884.1">
    <property type="nucleotide sequence ID" value="NZ_CP018632.1"/>
</dbReference>
<dbReference type="EMBL" id="CP018632">
    <property type="protein sequence ID" value="ASJ70790.1"/>
    <property type="molecule type" value="Genomic_DNA"/>
</dbReference>
<keyword evidence="1" id="KW-1133">Transmembrane helix</keyword>
<feature type="transmembrane region" description="Helical" evidence="1">
    <location>
        <begin position="20"/>
        <end position="43"/>
    </location>
</feature>
<accession>A0A2Z2NPU3</accession>
<sequence>MIVVVTSVSHALMIEGTMGQVSKLVLCVSVLTTTVVVTVRLRFMNATKR</sequence>
<proteinExistence type="predicted"/>
<evidence type="ECO:0000313" key="2">
    <source>
        <dbReference type="EMBL" id="ASJ70790.1"/>
    </source>
</evidence>
<keyword evidence="1" id="KW-0812">Transmembrane</keyword>
<evidence type="ECO:0000256" key="1">
    <source>
        <dbReference type="SAM" id="Phobius"/>
    </source>
</evidence>
<keyword evidence="3" id="KW-1185">Reference proteome</keyword>
<evidence type="ECO:0000313" key="3">
    <source>
        <dbReference type="Proteomes" id="UP000250079"/>
    </source>
</evidence>
<dbReference type="AlphaFoldDB" id="A0A2Z2NPU3"/>